<evidence type="ECO:0000256" key="5">
    <source>
        <dbReference type="SAM" id="Phobius"/>
    </source>
</evidence>
<dbReference type="GeneID" id="69479510"/>
<reference evidence="7 10" key="2">
    <citation type="journal article" date="2019" name="Nat. Med.">
        <title>A library of human gut bacterial isolates paired with longitudinal multiomics data enables mechanistic microbiome research.</title>
        <authorList>
            <person name="Poyet M."/>
            <person name="Groussin M."/>
            <person name="Gibbons S.M."/>
            <person name="Avila-Pacheco J."/>
            <person name="Jiang X."/>
            <person name="Kearney S.M."/>
            <person name="Perrotta A.R."/>
            <person name="Berdy B."/>
            <person name="Zhao S."/>
            <person name="Lieberman T.D."/>
            <person name="Swanson P.K."/>
            <person name="Smith M."/>
            <person name="Roesemann S."/>
            <person name="Alexander J.E."/>
            <person name="Rich S.A."/>
            <person name="Livny J."/>
            <person name="Vlamakis H."/>
            <person name="Clish C."/>
            <person name="Bullock K."/>
            <person name="Deik A."/>
            <person name="Scott J."/>
            <person name="Pierce K.A."/>
            <person name="Xavier R.J."/>
            <person name="Alm E.J."/>
        </authorList>
    </citation>
    <scope>NUCLEOTIDE SEQUENCE [LARGE SCALE GENOMIC DNA]</scope>
    <source>
        <strain evidence="7 10">BIOML-A74</strain>
    </source>
</reference>
<dbReference type="InterPro" id="IPR007016">
    <property type="entry name" value="O-antigen_ligase-rel_domated"/>
</dbReference>
<dbReference type="RefSeq" id="WP_074708511.1">
    <property type="nucleotide sequence ID" value="NZ_CP045612.1"/>
</dbReference>
<evidence type="ECO:0000259" key="6">
    <source>
        <dbReference type="Pfam" id="PF04932"/>
    </source>
</evidence>
<dbReference type="Proteomes" id="UP000183040">
    <property type="component" value="Unassembled WGS sequence"/>
</dbReference>
<evidence type="ECO:0000313" key="9">
    <source>
        <dbReference type="Proteomes" id="UP000183040"/>
    </source>
</evidence>
<dbReference type="Proteomes" id="UP000435059">
    <property type="component" value="Unassembled WGS sequence"/>
</dbReference>
<dbReference type="Pfam" id="PF04932">
    <property type="entry name" value="Wzy_C"/>
    <property type="match status" value="1"/>
</dbReference>
<feature type="domain" description="O-antigen ligase-related" evidence="6">
    <location>
        <begin position="190"/>
        <end position="323"/>
    </location>
</feature>
<sequence>MLGLSLVIINRDIKEYCFPSLMAFFLICSNSIIFPGIYTLLIAFGYVAFYKIRYGTFTIKYSKLNILFLLACYISVFSNLYIDYRILMFTGMMLICAPFYVSKKVFLFERKILSVILLFFPVVSMIAMYCYLKGINAFAQEGVHIDLSFSAIYYHPMWLAPIAGLANVILLWCLFQLQNKCFRCIVLSILLLSIYVTVVAASRTALFASVITMVLYIVYNARNVKKIILYLLVIGFLATISIPVYLEHSTQIQNKFEGGKGEKYGSRSAHFGEGFEKLNESPLIGSGFATAWYRGVLHKGRLESGSGWLSILFQLGALGAIIMLFILKKVTRVFKYIRHDRRLQLFVISLLFLCLHSCFEGYLLTVGYYIGFVFWLLISHIICYPDMVKKYKLNFES</sequence>
<feature type="transmembrane region" description="Helical" evidence="5">
    <location>
        <begin position="61"/>
        <end position="78"/>
    </location>
</feature>
<reference evidence="8 9" key="1">
    <citation type="submission" date="2016-10" db="EMBL/GenBank/DDBJ databases">
        <authorList>
            <person name="de Groot N.N."/>
        </authorList>
    </citation>
    <scope>NUCLEOTIDE SEQUENCE [LARGE SCALE GENOMIC DNA]</scope>
    <source>
        <strain evidence="8 9">NLAE-zl-G339</strain>
    </source>
</reference>
<feature type="transmembrane region" description="Helical" evidence="5">
    <location>
        <begin position="152"/>
        <end position="174"/>
    </location>
</feature>
<feature type="transmembrane region" description="Helical" evidence="5">
    <location>
        <begin position="228"/>
        <end position="246"/>
    </location>
</feature>
<dbReference type="EMBL" id="FNRP01000037">
    <property type="protein sequence ID" value="SEB14075.1"/>
    <property type="molecule type" value="Genomic_DNA"/>
</dbReference>
<dbReference type="GO" id="GO:0016020">
    <property type="term" value="C:membrane"/>
    <property type="evidence" value="ECO:0007669"/>
    <property type="project" value="UniProtKB-SubCell"/>
</dbReference>
<feature type="transmembrane region" description="Helical" evidence="5">
    <location>
        <begin position="204"/>
        <end position="221"/>
    </location>
</feature>
<dbReference type="PANTHER" id="PTHR37422:SF17">
    <property type="entry name" value="O-ANTIGEN LIGASE"/>
    <property type="match status" value="1"/>
</dbReference>
<feature type="transmembrane region" description="Helical" evidence="5">
    <location>
        <begin position="20"/>
        <end position="49"/>
    </location>
</feature>
<gene>
    <name evidence="7" type="ORF">GA574_25695</name>
    <name evidence="8" type="ORF">SAMN04487924_13730</name>
</gene>
<proteinExistence type="predicted"/>
<dbReference type="AlphaFoldDB" id="A0A1H4GWY8"/>
<comment type="subcellular location">
    <subcellularLocation>
        <location evidence="1">Membrane</location>
        <topology evidence="1">Multi-pass membrane protein</topology>
    </subcellularLocation>
</comment>
<keyword evidence="2 5" id="KW-0812">Transmembrane</keyword>
<dbReference type="GO" id="GO:0016874">
    <property type="term" value="F:ligase activity"/>
    <property type="evidence" value="ECO:0007669"/>
    <property type="project" value="UniProtKB-KW"/>
</dbReference>
<evidence type="ECO:0000256" key="3">
    <source>
        <dbReference type="ARBA" id="ARBA00022989"/>
    </source>
</evidence>
<keyword evidence="10" id="KW-1185">Reference proteome</keyword>
<evidence type="ECO:0000313" key="10">
    <source>
        <dbReference type="Proteomes" id="UP000435059"/>
    </source>
</evidence>
<feature type="transmembrane region" description="Helical" evidence="5">
    <location>
        <begin position="343"/>
        <end position="362"/>
    </location>
</feature>
<evidence type="ECO:0000313" key="8">
    <source>
        <dbReference type="EMBL" id="SEB14075.1"/>
    </source>
</evidence>
<feature type="transmembrane region" description="Helical" evidence="5">
    <location>
        <begin position="181"/>
        <end position="198"/>
    </location>
</feature>
<evidence type="ECO:0000313" key="7">
    <source>
        <dbReference type="EMBL" id="KAB6080781.1"/>
    </source>
</evidence>
<dbReference type="PANTHER" id="PTHR37422">
    <property type="entry name" value="TEICHURONIC ACID BIOSYNTHESIS PROTEIN TUAE"/>
    <property type="match status" value="1"/>
</dbReference>
<dbReference type="EMBL" id="WDES01000068">
    <property type="protein sequence ID" value="KAB6080781.1"/>
    <property type="molecule type" value="Genomic_DNA"/>
</dbReference>
<organism evidence="8 9">
    <name type="scientific">Bacteroides xylanisolvens</name>
    <dbReference type="NCBI Taxonomy" id="371601"/>
    <lineage>
        <taxon>Bacteria</taxon>
        <taxon>Pseudomonadati</taxon>
        <taxon>Bacteroidota</taxon>
        <taxon>Bacteroidia</taxon>
        <taxon>Bacteroidales</taxon>
        <taxon>Bacteroidaceae</taxon>
        <taxon>Bacteroides</taxon>
    </lineage>
</organism>
<keyword evidence="4 5" id="KW-0472">Membrane</keyword>
<protein>
    <submittedName>
        <fullName evidence="7 8">O-antigen ligase</fullName>
    </submittedName>
</protein>
<evidence type="ECO:0000256" key="1">
    <source>
        <dbReference type="ARBA" id="ARBA00004141"/>
    </source>
</evidence>
<feature type="transmembrane region" description="Helical" evidence="5">
    <location>
        <begin position="113"/>
        <end position="132"/>
    </location>
</feature>
<feature type="transmembrane region" description="Helical" evidence="5">
    <location>
        <begin position="307"/>
        <end position="327"/>
    </location>
</feature>
<dbReference type="InterPro" id="IPR051533">
    <property type="entry name" value="WaaL-like"/>
</dbReference>
<feature type="transmembrane region" description="Helical" evidence="5">
    <location>
        <begin position="84"/>
        <end position="101"/>
    </location>
</feature>
<accession>A0A1H4GWY8</accession>
<evidence type="ECO:0000256" key="4">
    <source>
        <dbReference type="ARBA" id="ARBA00023136"/>
    </source>
</evidence>
<keyword evidence="8" id="KW-0436">Ligase</keyword>
<evidence type="ECO:0000256" key="2">
    <source>
        <dbReference type="ARBA" id="ARBA00022692"/>
    </source>
</evidence>
<keyword evidence="3 5" id="KW-1133">Transmembrane helix</keyword>
<name>A0A1H4GWY8_9BACE</name>